<reference evidence="5 6" key="1">
    <citation type="journal article" date="2019" name="Nat. Med.">
        <title>A library of human gut bacterial isolates paired with longitudinal multiomics data enables mechanistic microbiome research.</title>
        <authorList>
            <person name="Poyet M."/>
            <person name="Groussin M."/>
            <person name="Gibbons S.M."/>
            <person name="Avila-Pacheco J."/>
            <person name="Jiang X."/>
            <person name="Kearney S.M."/>
            <person name="Perrotta A.R."/>
            <person name="Berdy B."/>
            <person name="Zhao S."/>
            <person name="Lieberman T.D."/>
            <person name="Swanson P.K."/>
            <person name="Smith M."/>
            <person name="Roesemann S."/>
            <person name="Alexander J.E."/>
            <person name="Rich S.A."/>
            <person name="Livny J."/>
            <person name="Vlamakis H."/>
            <person name="Clish C."/>
            <person name="Bullock K."/>
            <person name="Deik A."/>
            <person name="Scott J."/>
            <person name="Pierce K.A."/>
            <person name="Xavier R.J."/>
            <person name="Alm E.J."/>
        </authorList>
    </citation>
    <scope>NUCLEOTIDE SEQUENCE [LARGE SCALE GENOMIC DNA]</scope>
    <source>
        <strain evidence="5 6">BIOML-A183</strain>
    </source>
</reference>
<evidence type="ECO:0000259" key="4">
    <source>
        <dbReference type="Pfam" id="PF13472"/>
    </source>
</evidence>
<feature type="domain" description="SGNH hydrolase-type esterase" evidence="4">
    <location>
        <begin position="328"/>
        <end position="532"/>
    </location>
</feature>
<comment type="caution">
    <text evidence="5">The sequence shown here is derived from an EMBL/GenBank/DDBJ whole genome shotgun (WGS) entry which is preliminary data.</text>
</comment>
<dbReference type="InterPro" id="IPR036514">
    <property type="entry name" value="SGNH_hydro_sf"/>
</dbReference>
<evidence type="ECO:0000313" key="5">
    <source>
        <dbReference type="EMBL" id="KAA3800175.1"/>
    </source>
</evidence>
<dbReference type="InterPro" id="IPR037459">
    <property type="entry name" value="RhgT-like"/>
</dbReference>
<evidence type="ECO:0000256" key="1">
    <source>
        <dbReference type="ARBA" id="ARBA00008668"/>
    </source>
</evidence>
<dbReference type="InterPro" id="IPR001087">
    <property type="entry name" value="GDSL"/>
</dbReference>
<evidence type="ECO:0000256" key="2">
    <source>
        <dbReference type="ARBA" id="ARBA00022801"/>
    </source>
</evidence>
<accession>A0A6N3V680</accession>
<name>A0A6N3V680_BACOV</name>
<proteinExistence type="inferred from homology"/>
<organism evidence="5 6">
    <name type="scientific">Bacteroides ovatus</name>
    <dbReference type="NCBI Taxonomy" id="28116"/>
    <lineage>
        <taxon>Bacteria</taxon>
        <taxon>Pseudomonadati</taxon>
        <taxon>Bacteroidota</taxon>
        <taxon>Bacteroidia</taxon>
        <taxon>Bacteroidales</taxon>
        <taxon>Bacteroidaceae</taxon>
        <taxon>Bacteroides</taxon>
    </lineage>
</organism>
<gene>
    <name evidence="5" type="ORF">F3F51_22880</name>
</gene>
<feature type="signal peptide" evidence="3">
    <location>
        <begin position="1"/>
        <end position="30"/>
    </location>
</feature>
<dbReference type="Gene3D" id="3.40.50.1110">
    <property type="entry name" value="SGNH hydrolase"/>
    <property type="match status" value="2"/>
</dbReference>
<evidence type="ECO:0000313" key="6">
    <source>
        <dbReference type="Proteomes" id="UP000460135"/>
    </source>
</evidence>
<dbReference type="CDD" id="cd01821">
    <property type="entry name" value="Rhamnogalacturan_acetylesterase_like"/>
    <property type="match status" value="2"/>
</dbReference>
<dbReference type="InterPro" id="IPR013830">
    <property type="entry name" value="SGNH_hydro"/>
</dbReference>
<dbReference type="SUPFAM" id="SSF52266">
    <property type="entry name" value="SGNH hydrolase"/>
    <property type="match status" value="2"/>
</dbReference>
<dbReference type="Pfam" id="PF00657">
    <property type="entry name" value="Lipase_GDSL"/>
    <property type="match status" value="1"/>
</dbReference>
<feature type="chain" id="PRO_5026686146" evidence="3">
    <location>
        <begin position="31"/>
        <end position="555"/>
    </location>
</feature>
<dbReference type="PANTHER" id="PTHR43695">
    <property type="entry name" value="PUTATIVE (AFU_ORTHOLOGUE AFUA_2G17250)-RELATED"/>
    <property type="match status" value="1"/>
</dbReference>
<dbReference type="RefSeq" id="WP_149940166.1">
    <property type="nucleotide sequence ID" value="NZ_JADNJA010000004.1"/>
</dbReference>
<dbReference type="AlphaFoldDB" id="A0A6N3V680"/>
<dbReference type="GO" id="GO:0016788">
    <property type="term" value="F:hydrolase activity, acting on ester bonds"/>
    <property type="evidence" value="ECO:0007669"/>
    <property type="project" value="InterPro"/>
</dbReference>
<comment type="similarity">
    <text evidence="1">Belongs to the 'GDSL' lipolytic enzyme family.</text>
</comment>
<dbReference type="Proteomes" id="UP000460135">
    <property type="component" value="Unassembled WGS sequence"/>
</dbReference>
<dbReference type="PANTHER" id="PTHR43695:SF1">
    <property type="entry name" value="RHAMNOGALACTURONAN ACETYLESTERASE"/>
    <property type="match status" value="1"/>
</dbReference>
<keyword evidence="2" id="KW-0378">Hydrolase</keyword>
<keyword evidence="3" id="KW-0732">Signal</keyword>
<protein>
    <submittedName>
        <fullName evidence="5">Rhamnogalacturonan acetylesterase</fullName>
    </submittedName>
</protein>
<dbReference type="Pfam" id="PF13472">
    <property type="entry name" value="Lipase_GDSL_2"/>
    <property type="match status" value="1"/>
</dbReference>
<evidence type="ECO:0000256" key="3">
    <source>
        <dbReference type="SAM" id="SignalP"/>
    </source>
</evidence>
<sequence length="555" mass="61946">MKDVYCFKKVFVNGCISLLCLFVFVGNSSAQNQVPPPVEDVFHTVDNTLDSMKIVRMARPVPGKSRKGDNPVLFLVGNSTMRTGTKGNGGNGQWGWGYFAPEYFDENKITVENHALGGTSSRTFYNIFWPDVLKGIRKGDWVIVELGHNDNGPYDSIRARASIPGIGYDSLKVTIKETGVKETVYTYGEYMRRFIRETRAKGAHPILCSLTPRNSWKENGTKVGRVNKTFGLWAKQVAEAEKVPFIDLNDITASKYEKFGRDKVNYLFYPPLKERTHTGALGARINAESAVEGIRNCPGLELAEYLKPVRKDVKTGATRKEGRPVVFVVGDSTVKNQDKDEDGLWGWGSVIAKFFDPKKVSVENWGKPGSSARSFMNTGRWDRIYNALQPGDFVLIQFGHNDGGDIQKGKARGELKGAGDESKVVMVEKTGIYEAVYTYGWYLKKFIMDVQEKGAVPVILSPTPRNIWKEGKIERRTDTYAGWAREAAEAKGACFIDLNKLSADKMEKEGRKKVNELFKNDHTHTSLKGARLNAESIIEGLKDTDCPLKDCLTGI</sequence>
<dbReference type="EMBL" id="VWLX01000022">
    <property type="protein sequence ID" value="KAA3800175.1"/>
    <property type="molecule type" value="Genomic_DNA"/>
</dbReference>